<dbReference type="GO" id="GO:0030335">
    <property type="term" value="P:positive regulation of cell migration"/>
    <property type="evidence" value="ECO:0007669"/>
    <property type="project" value="TreeGrafter"/>
</dbReference>
<dbReference type="OMA" id="CCNTRNY"/>
<dbReference type="Pfam" id="PF00341">
    <property type="entry name" value="PDGF"/>
    <property type="match status" value="1"/>
</dbReference>
<dbReference type="PANTHER" id="PTHR11633">
    <property type="entry name" value="PLATELET-DERIVED GROWTH FACTOR"/>
    <property type="match status" value="1"/>
</dbReference>
<evidence type="ECO:0000256" key="7">
    <source>
        <dbReference type="ARBA" id="ARBA00032702"/>
    </source>
</evidence>
<keyword evidence="4" id="KW-0497">Mitogen</keyword>
<dbReference type="PROSITE" id="PS00249">
    <property type="entry name" value="PDGF_1"/>
    <property type="match status" value="1"/>
</dbReference>
<dbReference type="STRING" id="137246.A0A401RTL4"/>
<sequence length="206" mass="23192">MGRWGGEHEEEGDWIPSEYSRSQHFVPHQAKGADAKDSEKLYSVSVVGKGHWQAVQVTQSPEPVVELAKPAKCKVRPTVIEITRSMVDHTSANFVVWPSCVEVQRCSGCCNTRNYKCQATKVQERHVKVVTRRICPHRLCKNKNAVIVLLDHVECKCVTTAENTASRERQGSLSSAAPTVIQPRGHRKRKYRKFKHISDGKGLPPR</sequence>
<dbReference type="GO" id="GO:0008083">
    <property type="term" value="F:growth factor activity"/>
    <property type="evidence" value="ECO:0007669"/>
    <property type="project" value="UniProtKB-KW"/>
</dbReference>
<dbReference type="GO" id="GO:0005161">
    <property type="term" value="F:platelet-derived growth factor receptor binding"/>
    <property type="evidence" value="ECO:0007669"/>
    <property type="project" value="TreeGrafter"/>
</dbReference>
<evidence type="ECO:0000256" key="5">
    <source>
        <dbReference type="ARBA" id="ARBA00031888"/>
    </source>
</evidence>
<feature type="compositionally biased region" description="Basic residues" evidence="11">
    <location>
        <begin position="184"/>
        <end position="195"/>
    </location>
</feature>
<dbReference type="AlphaFoldDB" id="A0A401RTL4"/>
<evidence type="ECO:0000313" key="14">
    <source>
        <dbReference type="Proteomes" id="UP000287033"/>
    </source>
</evidence>
<comment type="similarity">
    <text evidence="1 10">Belongs to the PDGF/VEGF growth factor family.</text>
</comment>
<evidence type="ECO:0000256" key="2">
    <source>
        <dbReference type="ARBA" id="ARBA00018117"/>
    </source>
</evidence>
<dbReference type="InterPro" id="IPR029034">
    <property type="entry name" value="Cystine-knot_cytokine"/>
</dbReference>
<evidence type="ECO:0000256" key="1">
    <source>
        <dbReference type="ARBA" id="ARBA00006686"/>
    </source>
</evidence>
<dbReference type="SMART" id="SM00141">
    <property type="entry name" value="PDGF"/>
    <property type="match status" value="1"/>
</dbReference>
<keyword evidence="14" id="KW-1185">Reference proteome</keyword>
<comment type="caution">
    <text evidence="13">The sequence shown here is derived from an EMBL/GenBank/DDBJ whole genome shotgun (WGS) entry which is preliminary data.</text>
</comment>
<dbReference type="InterPro" id="IPR000072">
    <property type="entry name" value="PDGF/VEGF_dom"/>
</dbReference>
<gene>
    <name evidence="13" type="ORF">chiPu_0019948</name>
</gene>
<evidence type="ECO:0000256" key="3">
    <source>
        <dbReference type="ARBA" id="ARBA00023030"/>
    </source>
</evidence>
<evidence type="ECO:0000256" key="9">
    <source>
        <dbReference type="ARBA" id="ARBA00046967"/>
    </source>
</evidence>
<dbReference type="InterPro" id="IPR023581">
    <property type="entry name" value="PD_growth_factor_CS"/>
</dbReference>
<comment type="subunit">
    <text evidence="9">Antiparallel homodimer; disulfide-linked. Antiparallel heterodimer with PDGFA; disulfide-linked. The PDGFB homodimer interacts with PDGFRA and PDGFRB homodimers, and with heterodimers formed by PDGFRA and PDGFRB. The heterodimer composed of PDGFA and PDGFB interacts with PDGFRB homodimers, and with heterodimers formed by PDGFRA and PDGFRB. Interacts with XLKD1. Interacts with LRP1. Interacts with SORL1 (via the N-terminal ectodomain). Interacts with CD82; this interaction inhibits PDGFB-mediated signaling pathway.</text>
</comment>
<dbReference type="GO" id="GO:0051781">
    <property type="term" value="P:positive regulation of cell division"/>
    <property type="evidence" value="ECO:0007669"/>
    <property type="project" value="UniProtKB-KW"/>
</dbReference>
<evidence type="ECO:0000256" key="11">
    <source>
        <dbReference type="SAM" id="MobiDB-lite"/>
    </source>
</evidence>
<dbReference type="GO" id="GO:0051897">
    <property type="term" value="P:positive regulation of phosphatidylinositol 3-kinase/protein kinase B signal transduction"/>
    <property type="evidence" value="ECO:0007669"/>
    <property type="project" value="TreeGrafter"/>
</dbReference>
<dbReference type="GO" id="GO:0048008">
    <property type="term" value="P:platelet-derived growth factor receptor signaling pathway"/>
    <property type="evidence" value="ECO:0007669"/>
    <property type="project" value="TreeGrafter"/>
</dbReference>
<organism evidence="13 14">
    <name type="scientific">Chiloscyllium punctatum</name>
    <name type="common">Brownbanded bambooshark</name>
    <name type="synonym">Hemiscyllium punctatum</name>
    <dbReference type="NCBI Taxonomy" id="137246"/>
    <lineage>
        <taxon>Eukaryota</taxon>
        <taxon>Metazoa</taxon>
        <taxon>Chordata</taxon>
        <taxon>Craniata</taxon>
        <taxon>Vertebrata</taxon>
        <taxon>Chondrichthyes</taxon>
        <taxon>Elasmobranchii</taxon>
        <taxon>Galeomorphii</taxon>
        <taxon>Galeoidea</taxon>
        <taxon>Orectolobiformes</taxon>
        <taxon>Hemiscylliidae</taxon>
        <taxon>Chiloscyllium</taxon>
    </lineage>
</organism>
<dbReference type="PANTHER" id="PTHR11633:SF2">
    <property type="entry name" value="PLATELET-DERIVED GROWTH FACTOR SUBUNIT B"/>
    <property type="match status" value="1"/>
</dbReference>
<dbReference type="GO" id="GO:0016020">
    <property type="term" value="C:membrane"/>
    <property type="evidence" value="ECO:0007669"/>
    <property type="project" value="InterPro"/>
</dbReference>
<dbReference type="EMBL" id="BEZZ01002252">
    <property type="protein sequence ID" value="GCC21476.1"/>
    <property type="molecule type" value="Genomic_DNA"/>
</dbReference>
<dbReference type="PROSITE" id="PS50278">
    <property type="entry name" value="PDGF_2"/>
    <property type="match status" value="1"/>
</dbReference>
<dbReference type="Gene3D" id="2.10.90.10">
    <property type="entry name" value="Cystine-knot cytokines"/>
    <property type="match status" value="1"/>
</dbReference>
<name>A0A401RTL4_CHIPU</name>
<comment type="function">
    <text evidence="8">Growth factor that plays an essential role in the regulation of embryonic development, cell proliferation, cell migration, survival and chemotaxis. Potent mitogen for cells of mesenchymal origin. Required for normal proliferation and recruitment of pericytes and vascular smooth muscle cells in the central nervous system, skin, lung, heart and placenta. Required for normal blood vessel development, and for normal development of kidney glomeruli. Plays an important role in wound healing. Signaling is modulated by the formation of heterodimers with PDGFA.</text>
</comment>
<evidence type="ECO:0000313" key="13">
    <source>
        <dbReference type="EMBL" id="GCC21476.1"/>
    </source>
</evidence>
<dbReference type="OrthoDB" id="8878063at2759"/>
<dbReference type="GO" id="GO:0005615">
    <property type="term" value="C:extracellular space"/>
    <property type="evidence" value="ECO:0007669"/>
    <property type="project" value="TreeGrafter"/>
</dbReference>
<protein>
    <recommendedName>
        <fullName evidence="2">Platelet-derived growth factor subunit B</fullName>
    </recommendedName>
    <alternativeName>
        <fullName evidence="5">PDGF-2</fullName>
    </alternativeName>
    <alternativeName>
        <fullName evidence="6">Platelet-derived growth factor B chain</fullName>
    </alternativeName>
    <alternativeName>
        <fullName evidence="7">Platelet-derived growth factor beta polypeptide</fullName>
    </alternativeName>
</protein>
<proteinExistence type="inferred from homology"/>
<feature type="region of interest" description="Disordered" evidence="11">
    <location>
        <begin position="168"/>
        <end position="206"/>
    </location>
</feature>
<dbReference type="SUPFAM" id="SSF57501">
    <property type="entry name" value="Cystine-knot cytokines"/>
    <property type="match status" value="1"/>
</dbReference>
<feature type="domain" description="Platelet-derived growth factor (PDGF) family profile" evidence="12">
    <location>
        <begin position="60"/>
        <end position="162"/>
    </location>
</feature>
<dbReference type="GO" id="GO:0070374">
    <property type="term" value="P:positive regulation of ERK1 and ERK2 cascade"/>
    <property type="evidence" value="ECO:0007669"/>
    <property type="project" value="TreeGrafter"/>
</dbReference>
<keyword evidence="3 10" id="KW-0339">Growth factor</keyword>
<evidence type="ECO:0000256" key="4">
    <source>
        <dbReference type="ARBA" id="ARBA00023246"/>
    </source>
</evidence>
<reference evidence="13 14" key="1">
    <citation type="journal article" date="2018" name="Nat. Ecol. Evol.">
        <title>Shark genomes provide insights into elasmobranch evolution and the origin of vertebrates.</title>
        <authorList>
            <person name="Hara Y"/>
            <person name="Yamaguchi K"/>
            <person name="Onimaru K"/>
            <person name="Kadota M"/>
            <person name="Koyanagi M"/>
            <person name="Keeley SD"/>
            <person name="Tatsumi K"/>
            <person name="Tanaka K"/>
            <person name="Motone F"/>
            <person name="Kageyama Y"/>
            <person name="Nozu R"/>
            <person name="Adachi N"/>
            <person name="Nishimura O"/>
            <person name="Nakagawa R"/>
            <person name="Tanegashima C"/>
            <person name="Kiyatake I"/>
            <person name="Matsumoto R"/>
            <person name="Murakumo K"/>
            <person name="Nishida K"/>
            <person name="Terakita A"/>
            <person name="Kuratani S"/>
            <person name="Sato K"/>
            <person name="Hyodo S Kuraku.S."/>
        </authorList>
    </citation>
    <scope>NUCLEOTIDE SEQUENCE [LARGE SCALE GENOMIC DNA]</scope>
</reference>
<evidence type="ECO:0000259" key="12">
    <source>
        <dbReference type="PROSITE" id="PS50278"/>
    </source>
</evidence>
<dbReference type="Proteomes" id="UP000287033">
    <property type="component" value="Unassembled WGS sequence"/>
</dbReference>
<evidence type="ECO:0000256" key="6">
    <source>
        <dbReference type="ARBA" id="ARBA00032481"/>
    </source>
</evidence>
<evidence type="ECO:0000256" key="8">
    <source>
        <dbReference type="ARBA" id="ARBA00046258"/>
    </source>
</evidence>
<accession>A0A401RTL4</accession>
<dbReference type="GO" id="GO:0008284">
    <property type="term" value="P:positive regulation of cell population proliferation"/>
    <property type="evidence" value="ECO:0007669"/>
    <property type="project" value="TreeGrafter"/>
</dbReference>
<evidence type="ECO:0000256" key="10">
    <source>
        <dbReference type="RuleBase" id="RU003818"/>
    </source>
</evidence>